<dbReference type="Pfam" id="PF08310">
    <property type="entry name" value="LGFP"/>
    <property type="match status" value="3"/>
</dbReference>
<evidence type="ECO:0008006" key="4">
    <source>
        <dbReference type="Google" id="ProtNLM"/>
    </source>
</evidence>
<accession>A0ABR9DQX6</accession>
<keyword evidence="3" id="KW-1185">Reference proteome</keyword>
<evidence type="ECO:0000313" key="2">
    <source>
        <dbReference type="EMBL" id="MBD9699527.1"/>
    </source>
</evidence>
<dbReference type="EMBL" id="JACZDF010000003">
    <property type="protein sequence ID" value="MBD9699527.1"/>
    <property type="molecule type" value="Genomic_DNA"/>
</dbReference>
<feature type="region of interest" description="Disordered" evidence="1">
    <location>
        <begin position="1"/>
        <end position="20"/>
    </location>
</feature>
<sequence length="639" mass="67021">MTTMWTDARRTTVRAGRPARHRGGRAAALVSAAALVVGVGVPVVEAAPAAAVPVAAAPVAAANNGDGQTFDTALGRFDAGRIITDEVFFAGADLSAAQVQTFLEGKVPDCAATTGPACLKDFRLTTASVKANDYCRAYKGAKNERASAVISKVAAACGVSAKSLLVLLQKEQGLVTAKAPSQRQYDAATGFACPDSGGCNPENAGFFNQVYGAGRQYQRYAKETGIYNWRPAGETHEILYHPTRSCGTRTVTIANKATAGLYYYTPYTPNAAAMANLSGTGDECSSYGNRNFWRLFTQWFGSTTVSVTGPVQVAWLRAGGVDGSFGRQQSAVRCSTGSPRYCVQTFVGGTVASSGSSGFTMPGSAIRTRWVAGGSEKGALGWPKAAQRCGAGGVCTQKFTGGYAATSPKTGTRAVLGRLSTAWVKAGGRNGALGLPRAEQRCTRSGKSCTQKFQGGYATTHPTYGTRTVTGDFSSRWVRTGGRNGSLGWPTTSRYCSKVKGGATACGQRFAKGAITSHTRFGVQHVNGRIGAEWLARAKAGRSVGYAKAPTSCSKRKGVNTCRQEFAKATLVSRTGKPTVAVTGINRTLFLKNEKKLGLPTSDRTCSGKGKKRVCTQSFAKGKIVKKGSGRSKVVLARR</sequence>
<evidence type="ECO:0000313" key="3">
    <source>
        <dbReference type="Proteomes" id="UP000642107"/>
    </source>
</evidence>
<proteinExistence type="predicted"/>
<dbReference type="InterPro" id="IPR013207">
    <property type="entry name" value="LGFP"/>
</dbReference>
<name>A0ABR9DQX6_9MICO</name>
<dbReference type="RefSeq" id="WP_192279591.1">
    <property type="nucleotide sequence ID" value="NZ_JACZDF010000003.1"/>
</dbReference>
<comment type="caution">
    <text evidence="2">The sequence shown here is derived from an EMBL/GenBank/DDBJ whole genome shotgun (WGS) entry which is preliminary data.</text>
</comment>
<reference evidence="2 3" key="1">
    <citation type="submission" date="2020-09" db="EMBL/GenBank/DDBJ databases">
        <title>Flavimobilis rhizosphaerae sp. nov., isolated from rhizosphere soil of Spartina alterniflora.</title>
        <authorList>
            <person name="Hanqin C."/>
        </authorList>
    </citation>
    <scope>NUCLEOTIDE SEQUENCE [LARGE SCALE GENOMIC DNA]</scope>
    <source>
        <strain evidence="2 3">GY 10621</strain>
    </source>
</reference>
<gene>
    <name evidence="2" type="ORF">IGS67_08490</name>
</gene>
<protein>
    <recommendedName>
        <fullName evidence="4">LGFP repeat-containing protein</fullName>
    </recommendedName>
</protein>
<dbReference type="Proteomes" id="UP000642107">
    <property type="component" value="Unassembled WGS sequence"/>
</dbReference>
<organism evidence="2 3">
    <name type="scientific">Flavimobilis rhizosphaerae</name>
    <dbReference type="NCBI Taxonomy" id="2775421"/>
    <lineage>
        <taxon>Bacteria</taxon>
        <taxon>Bacillati</taxon>
        <taxon>Actinomycetota</taxon>
        <taxon>Actinomycetes</taxon>
        <taxon>Micrococcales</taxon>
        <taxon>Jonesiaceae</taxon>
        <taxon>Flavimobilis</taxon>
    </lineage>
</organism>
<evidence type="ECO:0000256" key="1">
    <source>
        <dbReference type="SAM" id="MobiDB-lite"/>
    </source>
</evidence>